<dbReference type="InterPro" id="IPR024060">
    <property type="entry name" value="Ureidoglycolate_lyase_dom_sf"/>
</dbReference>
<evidence type="ECO:0000256" key="3">
    <source>
        <dbReference type="ARBA" id="ARBA00023239"/>
    </source>
</evidence>
<dbReference type="Proteomes" id="UP000010482">
    <property type="component" value="Chromosome"/>
</dbReference>
<dbReference type="GO" id="GO:0000256">
    <property type="term" value="P:allantoin catabolic process"/>
    <property type="evidence" value="ECO:0007669"/>
    <property type="project" value="InterPro"/>
</dbReference>
<comment type="subunit">
    <text evidence="1">Homodimer.</text>
</comment>
<comment type="catalytic activity">
    <reaction evidence="4">
        <text>(S)-ureidoglycolate = urea + glyoxylate</text>
        <dbReference type="Rhea" id="RHEA:11304"/>
        <dbReference type="ChEBI" id="CHEBI:16199"/>
        <dbReference type="ChEBI" id="CHEBI:36655"/>
        <dbReference type="ChEBI" id="CHEBI:57296"/>
        <dbReference type="EC" id="4.3.2.3"/>
    </reaction>
</comment>
<protein>
    <submittedName>
        <fullName evidence="5">Ureidoglycolate hydrolase</fullName>
    </submittedName>
</protein>
<dbReference type="RefSeq" id="WP_015228674.1">
    <property type="nucleotide sequence ID" value="NC_019780.1"/>
</dbReference>
<sequence>MTKTTIQKLEIEAITQKNFAPYGELILPTEDGKPYDETDAKLDLSQGTPRFYIMQLKQRGRQFHLITRHQLCTQCLGALEGKSWFLAVAPPNQDQKPNVDQLKAFCIPGNCFVKLHKGTWHAGPYFDANVINFYNLELSDTNEVDHFSYDFLASDHLIWEI</sequence>
<evidence type="ECO:0000313" key="6">
    <source>
        <dbReference type="Proteomes" id="UP000010482"/>
    </source>
</evidence>
<dbReference type="EMBL" id="CP003944">
    <property type="protein sequence ID" value="AFZ49663.1"/>
    <property type="molecule type" value="Genomic_DNA"/>
</dbReference>
<dbReference type="AlphaFoldDB" id="K9YU82"/>
<dbReference type="Pfam" id="PF04115">
    <property type="entry name" value="Ureidogly_lyase"/>
    <property type="match status" value="1"/>
</dbReference>
<dbReference type="Gene3D" id="2.60.120.480">
    <property type="entry name" value="Ureidoglycolate hydrolase"/>
    <property type="match status" value="1"/>
</dbReference>
<dbReference type="GO" id="GO:0050385">
    <property type="term" value="F:ureidoglycolate lyase activity"/>
    <property type="evidence" value="ECO:0007669"/>
    <property type="project" value="UniProtKB-EC"/>
</dbReference>
<dbReference type="InterPro" id="IPR011051">
    <property type="entry name" value="RmlC_Cupin_sf"/>
</dbReference>
<dbReference type="eggNOG" id="COG3194">
    <property type="taxonomic scope" value="Bacteria"/>
</dbReference>
<dbReference type="GO" id="GO:0006144">
    <property type="term" value="P:purine nucleobase metabolic process"/>
    <property type="evidence" value="ECO:0007669"/>
    <property type="project" value="UniProtKB-KW"/>
</dbReference>
<dbReference type="PANTHER" id="PTHR35721">
    <property type="entry name" value="UREIDOGLYCOLATE HYDROLASE"/>
    <property type="match status" value="1"/>
</dbReference>
<keyword evidence="6" id="KW-1185">Reference proteome</keyword>
<evidence type="ECO:0000256" key="1">
    <source>
        <dbReference type="ARBA" id="ARBA00011738"/>
    </source>
</evidence>
<organism evidence="5 6">
    <name type="scientific">Dactylococcopsis salina (strain PCC 8305)</name>
    <name type="common">Myxobactron salinum</name>
    <dbReference type="NCBI Taxonomy" id="13035"/>
    <lineage>
        <taxon>Bacteria</taxon>
        <taxon>Bacillati</taxon>
        <taxon>Cyanobacteriota</taxon>
        <taxon>Cyanophyceae</taxon>
        <taxon>Nodosilineales</taxon>
        <taxon>Cymatolegaceae</taxon>
        <taxon>Dactylococcopsis</taxon>
    </lineage>
</organism>
<dbReference type="STRING" id="13035.Dacsa_0934"/>
<dbReference type="InterPro" id="IPR007247">
    <property type="entry name" value="Ureidogly_lyase"/>
</dbReference>
<dbReference type="PATRIC" id="fig|13035.3.peg.1042"/>
<dbReference type="PANTHER" id="PTHR35721:SF1">
    <property type="entry name" value="UREIDOGLYCOLATE HYDROLASE"/>
    <property type="match status" value="1"/>
</dbReference>
<proteinExistence type="predicted"/>
<keyword evidence="2" id="KW-0659">Purine metabolism</keyword>
<gene>
    <name evidence="5" type="ORF">Dacsa_0934</name>
</gene>
<name>K9YU82_DACS8</name>
<dbReference type="SUPFAM" id="SSF51182">
    <property type="entry name" value="RmlC-like cupins"/>
    <property type="match status" value="1"/>
</dbReference>
<dbReference type="KEGG" id="dsl:Dacsa_0934"/>
<accession>K9YU82</accession>
<dbReference type="GO" id="GO:0004848">
    <property type="term" value="F:ureidoglycolate hydrolase activity"/>
    <property type="evidence" value="ECO:0007669"/>
    <property type="project" value="InterPro"/>
</dbReference>
<evidence type="ECO:0000256" key="4">
    <source>
        <dbReference type="ARBA" id="ARBA00047684"/>
    </source>
</evidence>
<reference evidence="5" key="1">
    <citation type="submission" date="2012-04" db="EMBL/GenBank/DDBJ databases">
        <title>Finished genome of Dactylococcopsis salina PCC 8305.</title>
        <authorList>
            <consortium name="US DOE Joint Genome Institute"/>
            <person name="Gugger M."/>
            <person name="Coursin T."/>
            <person name="Rippka R."/>
            <person name="Tandeau De Marsac N."/>
            <person name="Huntemann M."/>
            <person name="Wei C.-L."/>
            <person name="Han J."/>
            <person name="Detter J.C."/>
            <person name="Han C."/>
            <person name="Tapia R."/>
            <person name="Daligault H."/>
            <person name="Chen A."/>
            <person name="Krypides N."/>
            <person name="Mavromatis K."/>
            <person name="Markowitz V."/>
            <person name="Szeto E."/>
            <person name="Ivanova N."/>
            <person name="Ovchinnikova G."/>
            <person name="Pagani I."/>
            <person name="Pati A."/>
            <person name="Goodwin L."/>
            <person name="Peters L."/>
            <person name="Pitluck S."/>
            <person name="Woyke T."/>
            <person name="Kerfeld C."/>
        </authorList>
    </citation>
    <scope>NUCLEOTIDE SEQUENCE [LARGE SCALE GENOMIC DNA]</scope>
    <source>
        <strain evidence="5">PCC 8305</strain>
    </source>
</reference>
<dbReference type="OrthoDB" id="9804602at2"/>
<keyword evidence="5" id="KW-0378">Hydrolase</keyword>
<evidence type="ECO:0000256" key="2">
    <source>
        <dbReference type="ARBA" id="ARBA00022631"/>
    </source>
</evidence>
<dbReference type="HOGENOM" id="CLU_070445_1_0_3"/>
<evidence type="ECO:0000313" key="5">
    <source>
        <dbReference type="EMBL" id="AFZ49663.1"/>
    </source>
</evidence>
<keyword evidence="3" id="KW-0456">Lyase</keyword>